<comment type="pathway">
    <text evidence="6">Carbohydrate metabolism; D-tagatose 6-phosphate degradation; D-glyceraldehyde 3-phosphate and glycerone phosphate from D-tagatose 6-phosphate: step 1/2.</text>
</comment>
<keyword evidence="6" id="KW-0423">Lactose metabolism</keyword>
<dbReference type="InterPro" id="IPR017583">
    <property type="entry name" value="Tagatose/fructose_Pkinase"/>
</dbReference>
<dbReference type="Proteomes" id="UP000198752">
    <property type="component" value="Unassembled WGS sequence"/>
</dbReference>
<evidence type="ECO:0000256" key="3">
    <source>
        <dbReference type="ARBA" id="ARBA00022741"/>
    </source>
</evidence>
<comment type="catalytic activity">
    <reaction evidence="6">
        <text>D-tagatofuranose 6-phosphate + ATP = D-tagatofuranose 1,6-bisphosphate + ADP + H(+)</text>
        <dbReference type="Rhea" id="RHEA:12420"/>
        <dbReference type="ChEBI" id="CHEBI:15378"/>
        <dbReference type="ChEBI" id="CHEBI:30616"/>
        <dbReference type="ChEBI" id="CHEBI:58694"/>
        <dbReference type="ChEBI" id="CHEBI:58695"/>
        <dbReference type="ChEBI" id="CHEBI:456216"/>
        <dbReference type="EC" id="2.7.1.144"/>
    </reaction>
</comment>
<comment type="similarity">
    <text evidence="1">Belongs to the carbohydrate kinase pfkB family.</text>
</comment>
<dbReference type="OrthoDB" id="9801219at2"/>
<reference evidence="9" key="1">
    <citation type="submission" date="2016-10" db="EMBL/GenBank/DDBJ databases">
        <authorList>
            <person name="Varghese N."/>
            <person name="Submissions S."/>
        </authorList>
    </citation>
    <scope>NUCLEOTIDE SEQUENCE [LARGE SCALE GENOMIC DNA]</scope>
    <source>
        <strain evidence="9">ATCC 700379</strain>
    </source>
</reference>
<dbReference type="STRING" id="269670.SAMN02982927_01373"/>
<dbReference type="GO" id="GO:0009024">
    <property type="term" value="F:tagatose-6-phosphate kinase activity"/>
    <property type="evidence" value="ECO:0007669"/>
    <property type="project" value="UniProtKB-EC"/>
</dbReference>
<dbReference type="RefSeq" id="WP_093671364.1">
    <property type="nucleotide sequence ID" value="NZ_FOOY01000008.1"/>
</dbReference>
<dbReference type="InterPro" id="IPR029056">
    <property type="entry name" value="Ribokinase-like"/>
</dbReference>
<evidence type="ECO:0000256" key="1">
    <source>
        <dbReference type="ARBA" id="ARBA00005380"/>
    </source>
</evidence>
<dbReference type="Pfam" id="PF00294">
    <property type="entry name" value="PfkB"/>
    <property type="match status" value="1"/>
</dbReference>
<evidence type="ECO:0000313" key="8">
    <source>
        <dbReference type="EMBL" id="SFG32568.1"/>
    </source>
</evidence>
<keyword evidence="5 6" id="KW-0067">ATP-binding</keyword>
<dbReference type="GO" id="GO:0005524">
    <property type="term" value="F:ATP binding"/>
    <property type="evidence" value="ECO:0007669"/>
    <property type="project" value="UniProtKB-KW"/>
</dbReference>
<accession>A0A1I2QWB9</accession>
<keyword evidence="4 8" id="KW-0418">Kinase</keyword>
<dbReference type="NCBIfam" id="TIGR03168">
    <property type="entry name" value="1-PFK"/>
    <property type="match status" value="1"/>
</dbReference>
<dbReference type="CDD" id="cd01164">
    <property type="entry name" value="FruK_PfkB_like"/>
    <property type="match status" value="1"/>
</dbReference>
<feature type="domain" description="Carbohydrate kinase PfkB" evidence="7">
    <location>
        <begin position="7"/>
        <end position="285"/>
    </location>
</feature>
<dbReference type="AlphaFoldDB" id="A0A1I2QWB9"/>
<dbReference type="GO" id="GO:0005988">
    <property type="term" value="P:lactose metabolic process"/>
    <property type="evidence" value="ECO:0007669"/>
    <property type="project" value="UniProtKB-KW"/>
</dbReference>
<dbReference type="UniPathway" id="UPA00704">
    <property type="reaction ID" value="UER00715"/>
</dbReference>
<evidence type="ECO:0000256" key="4">
    <source>
        <dbReference type="ARBA" id="ARBA00022777"/>
    </source>
</evidence>
<dbReference type="GO" id="GO:0008443">
    <property type="term" value="F:phosphofructokinase activity"/>
    <property type="evidence" value="ECO:0007669"/>
    <property type="project" value="TreeGrafter"/>
</dbReference>
<dbReference type="GO" id="GO:0005829">
    <property type="term" value="C:cytosol"/>
    <property type="evidence" value="ECO:0007669"/>
    <property type="project" value="TreeGrafter"/>
</dbReference>
<protein>
    <recommendedName>
        <fullName evidence="6">Tagatose-6-phosphate kinase</fullName>
        <ecNumber evidence="6">2.7.1.144</ecNumber>
    </recommendedName>
</protein>
<dbReference type="GO" id="GO:2001059">
    <property type="term" value="P:D-tagatose 6-phosphate catabolic process"/>
    <property type="evidence" value="ECO:0007669"/>
    <property type="project" value="UniProtKB-UniPathway"/>
</dbReference>
<dbReference type="PANTHER" id="PTHR46566">
    <property type="entry name" value="1-PHOSPHOFRUCTOKINASE-RELATED"/>
    <property type="match status" value="1"/>
</dbReference>
<proteinExistence type="inferred from homology"/>
<organism evidence="8 9">
    <name type="scientific">Sporolactobacillus nakayamae</name>
    <dbReference type="NCBI Taxonomy" id="269670"/>
    <lineage>
        <taxon>Bacteria</taxon>
        <taxon>Bacillati</taxon>
        <taxon>Bacillota</taxon>
        <taxon>Bacilli</taxon>
        <taxon>Bacillales</taxon>
        <taxon>Sporolactobacillaceae</taxon>
        <taxon>Sporolactobacillus</taxon>
    </lineage>
</organism>
<evidence type="ECO:0000256" key="2">
    <source>
        <dbReference type="ARBA" id="ARBA00022679"/>
    </source>
</evidence>
<dbReference type="SUPFAM" id="SSF53613">
    <property type="entry name" value="Ribokinase-like"/>
    <property type="match status" value="1"/>
</dbReference>
<gene>
    <name evidence="8" type="ORF">SAMN02982927_01373</name>
</gene>
<name>A0A1I2QWB9_9BACL</name>
<sequence>MIYSVTLNPAIDRIIHVHDALTRGKNNHVSESYNDIGGKGTHVSVVLSCLDTPNIATGFIGENGKEELYSLLMERKVNPEFFVLPNRAVRQNYVIMDETHSGSFMITQTGPSITPDELGQFTTDFTGKLEPDDIVVFAGNPSRLMSPNDYGSLLKKVKETGVRLIVDASGDYLKKAIEISPTLIKPNQYEFGELTQKKITSIEDTIEVMEKSNLSKIDYIIVSLGKKGSLLFHNGSIDHVIPPKVKTVNDTGCGDAFVGGIVYALYKNFSVEDMLTFATSVSASKAMQPTSSGFVPEEARLLREQVTLEKIK</sequence>
<dbReference type="EMBL" id="FOOY01000008">
    <property type="protein sequence ID" value="SFG32568.1"/>
    <property type="molecule type" value="Genomic_DNA"/>
</dbReference>
<keyword evidence="2 6" id="KW-0808">Transferase</keyword>
<keyword evidence="3 6" id="KW-0547">Nucleotide-binding</keyword>
<dbReference type="InterPro" id="IPR011611">
    <property type="entry name" value="PfkB_dom"/>
</dbReference>
<evidence type="ECO:0000256" key="5">
    <source>
        <dbReference type="ARBA" id="ARBA00022840"/>
    </source>
</evidence>
<evidence type="ECO:0000259" key="7">
    <source>
        <dbReference type="Pfam" id="PF00294"/>
    </source>
</evidence>
<evidence type="ECO:0000313" key="9">
    <source>
        <dbReference type="Proteomes" id="UP000198752"/>
    </source>
</evidence>
<comment type="similarity">
    <text evidence="6">Belongs to the carbohydrate kinase PfkB family. LacC subfamily.</text>
</comment>
<dbReference type="Gene3D" id="3.40.1190.20">
    <property type="match status" value="1"/>
</dbReference>
<dbReference type="PANTHER" id="PTHR46566:SF1">
    <property type="entry name" value="1-PHOSPHOFRUCTOKINASE"/>
    <property type="match status" value="1"/>
</dbReference>
<evidence type="ECO:0000256" key="6">
    <source>
        <dbReference type="PIRNR" id="PIRNR000535"/>
    </source>
</evidence>
<dbReference type="EC" id="2.7.1.144" evidence="6"/>
<dbReference type="PIRSF" id="PIRSF000535">
    <property type="entry name" value="1PFK/6PFK/LacC"/>
    <property type="match status" value="1"/>
</dbReference>
<keyword evidence="9" id="KW-1185">Reference proteome</keyword>